<keyword evidence="2 4" id="KW-0442">Lipid degradation</keyword>
<dbReference type="GO" id="GO:0047499">
    <property type="term" value="F:calcium-independent phospholipase A2 activity"/>
    <property type="evidence" value="ECO:0007669"/>
    <property type="project" value="TreeGrafter"/>
</dbReference>
<feature type="short sequence motif" description="GXSXG" evidence="4">
    <location>
        <begin position="25"/>
        <end position="29"/>
    </location>
</feature>
<dbReference type="GO" id="GO:0016020">
    <property type="term" value="C:membrane"/>
    <property type="evidence" value="ECO:0007669"/>
    <property type="project" value="TreeGrafter"/>
</dbReference>
<evidence type="ECO:0000313" key="7">
    <source>
        <dbReference type="Proteomes" id="UP001303115"/>
    </source>
</evidence>
<keyword evidence="3 4" id="KW-0443">Lipid metabolism</keyword>
<gene>
    <name evidence="6" type="ORF">C8A01DRAFT_41868</name>
</gene>
<keyword evidence="6" id="KW-0808">Transferase</keyword>
<dbReference type="PANTHER" id="PTHR24185:SF1">
    <property type="entry name" value="CALCIUM-INDEPENDENT PHOSPHOLIPASE A2-GAMMA"/>
    <property type="match status" value="1"/>
</dbReference>
<reference evidence="7" key="1">
    <citation type="journal article" date="2023" name="Mol. Phylogenet. Evol.">
        <title>Genome-scale phylogeny and comparative genomics of the fungal order Sordariales.</title>
        <authorList>
            <person name="Hensen N."/>
            <person name="Bonometti L."/>
            <person name="Westerberg I."/>
            <person name="Brannstrom I.O."/>
            <person name="Guillou S."/>
            <person name="Cros-Aarteil S."/>
            <person name="Calhoun S."/>
            <person name="Haridas S."/>
            <person name="Kuo A."/>
            <person name="Mondo S."/>
            <person name="Pangilinan J."/>
            <person name="Riley R."/>
            <person name="LaButti K."/>
            <person name="Andreopoulos B."/>
            <person name="Lipzen A."/>
            <person name="Chen C."/>
            <person name="Yan M."/>
            <person name="Daum C."/>
            <person name="Ng V."/>
            <person name="Clum A."/>
            <person name="Steindorff A."/>
            <person name="Ohm R.A."/>
            <person name="Martin F."/>
            <person name="Silar P."/>
            <person name="Natvig D.O."/>
            <person name="Lalanne C."/>
            <person name="Gautier V."/>
            <person name="Ament-Velasquez S.L."/>
            <person name="Kruys A."/>
            <person name="Hutchinson M.I."/>
            <person name="Powell A.J."/>
            <person name="Barry K."/>
            <person name="Miller A.N."/>
            <person name="Grigoriev I.V."/>
            <person name="Debuchy R."/>
            <person name="Gladieux P."/>
            <person name="Hiltunen Thoren M."/>
            <person name="Johannesson H."/>
        </authorList>
    </citation>
    <scope>NUCLEOTIDE SEQUENCE [LARGE SCALE GENOMIC DNA]</scope>
    <source>
        <strain evidence="7">CBS 284.82</strain>
    </source>
</reference>
<feature type="active site" description="Proton acceptor" evidence="4">
    <location>
        <position position="164"/>
    </location>
</feature>
<sequence>MLQVQIHNHLDYTPEPSQCFDLICGTSTGGLVAVLLGRLGKSLAECEQLFRDFGATIFAGVSLWRASRMVAVGSRHSAKGLADVIRLQAGAGQEDMFEPAADASARNHVAVVAVSKTGRYEHLFRTYGVRASQRSCSIVDACLATSAATTFFPSITINGVEYVDGAFKYNNPSSVVLSELESAEWLAPMQDAVTGVGCLVSVGTGRPTFKRESSTLSRLMPNGALSLKDAATLCKDIVMDCHGMHLEVQNRFNRAGAMEAYYRFDVDMGLESVGLNENDEDALQHISAVTEAYMKRHGDEIKRCAQMISPRTKSAAIDDIIKELSGIPLALEQAGALIRHGEFTFASFLDKYRKEYRRLMSDHSDSRRTSPDRKSRAIITVLDMAYRSLENSDHAALLIFIGVLGSWQIPISFLERFQFFDLIPDELSSMPDDLESLNIVHEPSYLRLALHRLARSCLIRLKVEGVHIVSFTIHRVLCQWSLDNVTAHSKQAYIMQAAYGLSQEIFKDGSEPFMLDEESAPDAGDPVLERKLLAPFLRVLSIIAGHVSRMDLDPHTGRFRALYATVLRRAAWAYLAQGLAEDAKDCFRFSIGFETVRVSKAGLEWPDGETALGLLCGFSRACQKSGDLSQAVEALELALPLAERLHGDDSDITLTIVSRLKAASERREVMQQHHKAVVVASTTSDSNVPKNVQE</sequence>
<dbReference type="GO" id="GO:0016042">
    <property type="term" value="P:lipid catabolic process"/>
    <property type="evidence" value="ECO:0007669"/>
    <property type="project" value="UniProtKB-UniRule"/>
</dbReference>
<dbReference type="Pfam" id="PF01734">
    <property type="entry name" value="Patatin"/>
    <property type="match status" value="1"/>
</dbReference>
<dbReference type="SUPFAM" id="SSF52151">
    <property type="entry name" value="FabD/lysophospholipase-like"/>
    <property type="match status" value="1"/>
</dbReference>
<feature type="domain" description="PNPLA" evidence="5">
    <location>
        <begin position="1"/>
        <end position="177"/>
    </location>
</feature>
<dbReference type="InterPro" id="IPR016035">
    <property type="entry name" value="Acyl_Trfase/lysoPLipase"/>
</dbReference>
<comment type="caution">
    <text evidence="4">Lacks conserved residue(s) required for the propagation of feature annotation.</text>
</comment>
<dbReference type="GO" id="GO:0019369">
    <property type="term" value="P:arachidonate metabolic process"/>
    <property type="evidence" value="ECO:0007669"/>
    <property type="project" value="TreeGrafter"/>
</dbReference>
<keyword evidence="7" id="KW-1185">Reference proteome</keyword>
<dbReference type="Gene3D" id="3.40.1090.10">
    <property type="entry name" value="Cytosolic phospholipase A2 catalytic domain"/>
    <property type="match status" value="1"/>
</dbReference>
<proteinExistence type="predicted"/>
<dbReference type="InterPro" id="IPR002641">
    <property type="entry name" value="PNPLA_dom"/>
</dbReference>
<keyword evidence="1 4" id="KW-0378">Hydrolase</keyword>
<dbReference type="PROSITE" id="PS51635">
    <property type="entry name" value="PNPLA"/>
    <property type="match status" value="1"/>
</dbReference>
<dbReference type="EMBL" id="MU854727">
    <property type="protein sequence ID" value="KAK4031683.1"/>
    <property type="molecule type" value="Genomic_DNA"/>
</dbReference>
<evidence type="ECO:0000256" key="2">
    <source>
        <dbReference type="ARBA" id="ARBA00022963"/>
    </source>
</evidence>
<feature type="short sequence motif" description="DGA/G" evidence="4">
    <location>
        <begin position="164"/>
        <end position="166"/>
    </location>
</feature>
<evidence type="ECO:0000259" key="5">
    <source>
        <dbReference type="PROSITE" id="PS51635"/>
    </source>
</evidence>
<name>A0AAN6P4N1_9PEZI</name>
<accession>A0AAN6P4N1</accession>
<dbReference type="AlphaFoldDB" id="A0AAN6P4N1"/>
<dbReference type="PANTHER" id="PTHR24185">
    <property type="entry name" value="CALCIUM-INDEPENDENT PHOSPHOLIPASE A2-GAMMA"/>
    <property type="match status" value="1"/>
</dbReference>
<dbReference type="GO" id="GO:0016740">
    <property type="term" value="F:transferase activity"/>
    <property type="evidence" value="ECO:0007669"/>
    <property type="project" value="UniProtKB-KW"/>
</dbReference>
<evidence type="ECO:0000256" key="1">
    <source>
        <dbReference type="ARBA" id="ARBA00022801"/>
    </source>
</evidence>
<organism evidence="6 7">
    <name type="scientific">Parachaetomium inaequale</name>
    <dbReference type="NCBI Taxonomy" id="2588326"/>
    <lineage>
        <taxon>Eukaryota</taxon>
        <taxon>Fungi</taxon>
        <taxon>Dikarya</taxon>
        <taxon>Ascomycota</taxon>
        <taxon>Pezizomycotina</taxon>
        <taxon>Sordariomycetes</taxon>
        <taxon>Sordariomycetidae</taxon>
        <taxon>Sordariales</taxon>
        <taxon>Chaetomiaceae</taxon>
        <taxon>Parachaetomium</taxon>
    </lineage>
</organism>
<evidence type="ECO:0000256" key="3">
    <source>
        <dbReference type="ARBA" id="ARBA00023098"/>
    </source>
</evidence>
<evidence type="ECO:0000256" key="4">
    <source>
        <dbReference type="PROSITE-ProRule" id="PRU01161"/>
    </source>
</evidence>
<comment type="caution">
    <text evidence="6">The sequence shown here is derived from an EMBL/GenBank/DDBJ whole genome shotgun (WGS) entry which is preliminary data.</text>
</comment>
<protein>
    <submittedName>
        <fullName evidence="6">Acyl transferase/acyl hydrolase/lysophospholipase</fullName>
    </submittedName>
</protein>
<evidence type="ECO:0000313" key="6">
    <source>
        <dbReference type="EMBL" id="KAK4031683.1"/>
    </source>
</evidence>
<dbReference type="Proteomes" id="UP001303115">
    <property type="component" value="Unassembled WGS sequence"/>
</dbReference>
<feature type="active site" description="Nucleophile" evidence="4">
    <location>
        <position position="27"/>
    </location>
</feature>
<dbReference type="GO" id="GO:0046486">
    <property type="term" value="P:glycerolipid metabolic process"/>
    <property type="evidence" value="ECO:0007669"/>
    <property type="project" value="UniProtKB-ARBA"/>
</dbReference>